<evidence type="ECO:0000313" key="4">
    <source>
        <dbReference type="Proteomes" id="UP001498238"/>
    </source>
</evidence>
<keyword evidence="2" id="KW-0472">Membrane</keyword>
<keyword evidence="4" id="KW-1185">Reference proteome</keyword>
<organism evidence="3 4">
    <name type="scientific">Brevibacterium metallidurans</name>
    <dbReference type="NCBI Taxonomy" id="1482676"/>
    <lineage>
        <taxon>Bacteria</taxon>
        <taxon>Bacillati</taxon>
        <taxon>Actinomycetota</taxon>
        <taxon>Actinomycetes</taxon>
        <taxon>Micrococcales</taxon>
        <taxon>Brevibacteriaceae</taxon>
        <taxon>Brevibacterium</taxon>
    </lineage>
</organism>
<evidence type="ECO:0000256" key="1">
    <source>
        <dbReference type="SAM" id="MobiDB-lite"/>
    </source>
</evidence>
<gene>
    <name evidence="3" type="ORF">NCCP602_33830</name>
</gene>
<dbReference type="RefSeq" id="WP_339394036.1">
    <property type="nucleotide sequence ID" value="NZ_BAAAAF010000027.1"/>
</dbReference>
<feature type="compositionally biased region" description="Polar residues" evidence="1">
    <location>
        <begin position="83"/>
        <end position="94"/>
    </location>
</feature>
<proteinExistence type="predicted"/>
<feature type="compositionally biased region" description="Basic and acidic residues" evidence="1">
    <location>
        <begin position="138"/>
        <end position="148"/>
    </location>
</feature>
<dbReference type="Proteomes" id="UP001498238">
    <property type="component" value="Unassembled WGS sequence"/>
</dbReference>
<name>A0ABP3CE42_9MICO</name>
<comment type="caution">
    <text evidence="3">The sequence shown here is derived from an EMBL/GenBank/DDBJ whole genome shotgun (WGS) entry which is preliminary data.</text>
</comment>
<keyword evidence="2" id="KW-0812">Transmembrane</keyword>
<protein>
    <submittedName>
        <fullName evidence="3">Uncharacterized protein</fullName>
    </submittedName>
</protein>
<evidence type="ECO:0000256" key="2">
    <source>
        <dbReference type="SAM" id="Phobius"/>
    </source>
</evidence>
<accession>A0ABP3CE42</accession>
<reference evidence="3 4" key="1">
    <citation type="submission" date="2024-01" db="EMBL/GenBank/DDBJ databases">
        <title>Characterization of antibiotic resistant novel bacterial strains and their environmental applications.</title>
        <authorList>
            <person name="Manzoor S."/>
            <person name="Abbas S."/>
            <person name="Arshad M."/>
            <person name="Ahmed I."/>
        </authorList>
    </citation>
    <scope>NUCLEOTIDE SEQUENCE [LARGE SCALE GENOMIC DNA]</scope>
    <source>
        <strain evidence="3 4">NCCP-602</strain>
    </source>
</reference>
<keyword evidence="2" id="KW-1133">Transmembrane helix</keyword>
<dbReference type="EMBL" id="BAAAAF010000027">
    <property type="protein sequence ID" value="GAA0037421.1"/>
    <property type="molecule type" value="Genomic_DNA"/>
</dbReference>
<evidence type="ECO:0000313" key="3">
    <source>
        <dbReference type="EMBL" id="GAA0037421.1"/>
    </source>
</evidence>
<sequence length="148" mass="15029">MTAAMEILAAPATMLAAGTATPSGGPDPDLVTPGTIGFLTTFGIVVIAIFLIRDALKRVRRVRARSRASDAYPIPLRKYAVPNQSKLSGANAPQSVIDGTETPTGERIPADPGSGDSTSADAATAAEAAESDTATESDADRGAGSERS</sequence>
<feature type="compositionally biased region" description="Low complexity" evidence="1">
    <location>
        <begin position="116"/>
        <end position="128"/>
    </location>
</feature>
<feature type="region of interest" description="Disordered" evidence="1">
    <location>
        <begin position="83"/>
        <end position="148"/>
    </location>
</feature>
<feature type="transmembrane region" description="Helical" evidence="2">
    <location>
        <begin position="36"/>
        <end position="56"/>
    </location>
</feature>